<comment type="caution">
    <text evidence="2">The sequence shown here is derived from an EMBL/GenBank/DDBJ whole genome shotgun (WGS) entry which is preliminary data.</text>
</comment>
<feature type="region of interest" description="Disordered" evidence="1">
    <location>
        <begin position="41"/>
        <end position="60"/>
    </location>
</feature>
<keyword evidence="3" id="KW-1185">Reference proteome</keyword>
<evidence type="ECO:0000313" key="2">
    <source>
        <dbReference type="EMBL" id="MFD0316940.1"/>
    </source>
</evidence>
<dbReference type="Proteomes" id="UP001597023">
    <property type="component" value="Unassembled WGS sequence"/>
</dbReference>
<protein>
    <submittedName>
        <fullName evidence="2">Uncharacterized protein</fullName>
    </submittedName>
</protein>
<organism evidence="2 3">
    <name type="scientific">Streptomyces flavalbus</name>
    <dbReference type="NCBI Taxonomy" id="2665155"/>
    <lineage>
        <taxon>Bacteria</taxon>
        <taxon>Bacillati</taxon>
        <taxon>Actinomycetota</taxon>
        <taxon>Actinomycetes</taxon>
        <taxon>Kitasatosporales</taxon>
        <taxon>Streptomycetaceae</taxon>
        <taxon>Streptomyces</taxon>
    </lineage>
</organism>
<proteinExistence type="predicted"/>
<dbReference type="EMBL" id="JBHTEB010000001">
    <property type="protein sequence ID" value="MFD0316940.1"/>
    <property type="molecule type" value="Genomic_DNA"/>
</dbReference>
<name>A0ABW2WBR6_9ACTN</name>
<evidence type="ECO:0000313" key="3">
    <source>
        <dbReference type="Proteomes" id="UP001597023"/>
    </source>
</evidence>
<reference evidence="3" key="1">
    <citation type="journal article" date="2019" name="Int. J. Syst. Evol. Microbiol.">
        <title>The Global Catalogue of Microorganisms (GCM) 10K type strain sequencing project: providing services to taxonomists for standard genome sequencing and annotation.</title>
        <authorList>
            <consortium name="The Broad Institute Genomics Platform"/>
            <consortium name="The Broad Institute Genome Sequencing Center for Infectious Disease"/>
            <person name="Wu L."/>
            <person name="Ma J."/>
        </authorList>
    </citation>
    <scope>NUCLEOTIDE SEQUENCE [LARGE SCALE GENOMIC DNA]</scope>
    <source>
        <strain evidence="3">CGMCC 4.7400</strain>
    </source>
</reference>
<sequence length="60" mass="6796">MATRRPTTTVPVGQLAYDTRRERRGIVMDYQDGLVWLRPEGGGTEWTAEPEDVRSMAEVS</sequence>
<accession>A0ABW2WBR6</accession>
<evidence type="ECO:0000256" key="1">
    <source>
        <dbReference type="SAM" id="MobiDB-lite"/>
    </source>
</evidence>
<gene>
    <name evidence="2" type="ORF">ACFQZ6_22535</name>
</gene>
<feature type="compositionally biased region" description="Basic and acidic residues" evidence="1">
    <location>
        <begin position="51"/>
        <end position="60"/>
    </location>
</feature>
<dbReference type="RefSeq" id="WP_381611852.1">
    <property type="nucleotide sequence ID" value="NZ_JBHTEB010000001.1"/>
</dbReference>